<feature type="compositionally biased region" description="Basic and acidic residues" evidence="1">
    <location>
        <begin position="427"/>
        <end position="439"/>
    </location>
</feature>
<feature type="region of interest" description="Disordered" evidence="1">
    <location>
        <begin position="1"/>
        <end position="475"/>
    </location>
</feature>
<evidence type="ECO:0000313" key="3">
    <source>
        <dbReference type="Proteomes" id="UP000192247"/>
    </source>
</evidence>
<gene>
    <name evidence="2" type="ORF">BIW11_04756</name>
</gene>
<protein>
    <submittedName>
        <fullName evidence="2">Uncharacterized protein</fullName>
    </submittedName>
</protein>
<sequence length="640" mass="68462">MGDSGVEPDGGGSPGGTGRRRRSGKQDRALYQPGKGFGGSGIGPDQRGRNSPAPSTGSNQGERGDPMDAVQQKLHEMSMRGPPASVMKRYGNSGGGNGGRDRNANNNVNSMSRGGRGQGELWHPDKGDSGINNNRSGGNNRTGQTSDSSRWKSDRRASPSDRWSSGGNDNRPETPRGSSRDLTGSAGGHDAGRRGRSAERPRRDSNCSQMSAASSADQTSTNNNSGNNNSTNNNNRGSTNWRRSAMASGEVSEQQRQQQGQSQQDKRMTERNNESNPPRGDDDGSGGGGRDEVLQWQRQGVIPPRGNVSGRQLWVDESGSKNENKPTSWRSGGLQGDGGTARQGEKAGAGGNEATGSEGGKGRKKERRERRKRGPLERRRVDDGPDDDTPEAEDPSESCPLAVDDAASGGEAAGGANEEGAIQGNEARQDPDSPSHEDTQSEAANVEANTQKPEEQSDGLVALYDATASVDPTGEKALKFIDPEDDEDKELSTLSLTLDQAPVGRIDWTECPTPPPLEELQSRYEDIQPVPAMMGYGFGDRRAASPPSRSMMRGHQSAGSDGWGSGGGRRRLDSDASSCWSQYSGRSNSQSQHGAGSRRDRRMNERSGGGRFDRGGRRGESPGRRSPDHRQRGMDWDREY</sequence>
<name>A0A1V9X1Y1_9ACAR</name>
<feature type="compositionally biased region" description="Low complexity" evidence="1">
    <location>
        <begin position="406"/>
        <end position="426"/>
    </location>
</feature>
<feature type="compositionally biased region" description="Gly residues" evidence="1">
    <location>
        <begin position="8"/>
        <end position="17"/>
    </location>
</feature>
<feature type="compositionally biased region" description="Polar residues" evidence="1">
    <location>
        <begin position="579"/>
        <end position="594"/>
    </location>
</feature>
<feature type="compositionally biased region" description="Low complexity" evidence="1">
    <location>
        <begin position="104"/>
        <end position="113"/>
    </location>
</feature>
<feature type="compositionally biased region" description="Acidic residues" evidence="1">
    <location>
        <begin position="384"/>
        <end position="396"/>
    </location>
</feature>
<feature type="compositionally biased region" description="Basic and acidic residues" evidence="1">
    <location>
        <begin position="190"/>
        <end position="205"/>
    </location>
</feature>
<feature type="compositionally biased region" description="Basic residues" evidence="1">
    <location>
        <begin position="362"/>
        <end position="373"/>
    </location>
</feature>
<feature type="compositionally biased region" description="Polar residues" evidence="1">
    <location>
        <begin position="52"/>
        <end position="61"/>
    </location>
</feature>
<dbReference type="AlphaFoldDB" id="A0A1V9X1Y1"/>
<feature type="compositionally biased region" description="Basic and acidic residues" evidence="1">
    <location>
        <begin position="149"/>
        <end position="159"/>
    </location>
</feature>
<feature type="region of interest" description="Disordered" evidence="1">
    <location>
        <begin position="535"/>
        <end position="640"/>
    </location>
</feature>
<accession>A0A1V9X1Y1</accession>
<keyword evidence="3" id="KW-1185">Reference proteome</keyword>
<feature type="compositionally biased region" description="Gly residues" evidence="1">
    <location>
        <begin position="333"/>
        <end position="359"/>
    </location>
</feature>
<evidence type="ECO:0000256" key="1">
    <source>
        <dbReference type="SAM" id="MobiDB-lite"/>
    </source>
</evidence>
<organism evidence="2 3">
    <name type="scientific">Tropilaelaps mercedesae</name>
    <dbReference type="NCBI Taxonomy" id="418985"/>
    <lineage>
        <taxon>Eukaryota</taxon>
        <taxon>Metazoa</taxon>
        <taxon>Ecdysozoa</taxon>
        <taxon>Arthropoda</taxon>
        <taxon>Chelicerata</taxon>
        <taxon>Arachnida</taxon>
        <taxon>Acari</taxon>
        <taxon>Parasitiformes</taxon>
        <taxon>Mesostigmata</taxon>
        <taxon>Gamasina</taxon>
        <taxon>Dermanyssoidea</taxon>
        <taxon>Laelapidae</taxon>
        <taxon>Tropilaelaps</taxon>
    </lineage>
</organism>
<feature type="compositionally biased region" description="Basic and acidic residues" evidence="1">
    <location>
        <begin position="264"/>
        <end position="273"/>
    </location>
</feature>
<feature type="compositionally biased region" description="Basic and acidic residues" evidence="1">
    <location>
        <begin position="374"/>
        <end position="383"/>
    </location>
</feature>
<proteinExistence type="predicted"/>
<feature type="non-terminal residue" evidence="2">
    <location>
        <position position="640"/>
    </location>
</feature>
<feature type="compositionally biased region" description="Basic and acidic residues" evidence="1">
    <location>
        <begin position="611"/>
        <end position="640"/>
    </location>
</feature>
<feature type="compositionally biased region" description="Polar residues" evidence="1">
    <location>
        <begin position="206"/>
        <end position="218"/>
    </location>
</feature>
<comment type="caution">
    <text evidence="2">The sequence shown here is derived from an EMBL/GenBank/DDBJ whole genome shotgun (WGS) entry which is preliminary data.</text>
</comment>
<dbReference type="InParanoid" id="A0A1V9X1Y1"/>
<feature type="compositionally biased region" description="Polar residues" evidence="1">
    <location>
        <begin position="441"/>
        <end position="451"/>
    </location>
</feature>
<feature type="compositionally biased region" description="Low complexity" evidence="1">
    <location>
        <begin position="219"/>
        <end position="240"/>
    </location>
</feature>
<dbReference type="EMBL" id="MNPL01028734">
    <property type="protein sequence ID" value="OQR67477.1"/>
    <property type="molecule type" value="Genomic_DNA"/>
</dbReference>
<evidence type="ECO:0000313" key="2">
    <source>
        <dbReference type="EMBL" id="OQR67477.1"/>
    </source>
</evidence>
<reference evidence="2 3" key="1">
    <citation type="journal article" date="2017" name="Gigascience">
        <title>Draft genome of the honey bee ectoparasitic mite, Tropilaelaps mercedesae, is shaped by the parasitic life history.</title>
        <authorList>
            <person name="Dong X."/>
            <person name="Armstrong S.D."/>
            <person name="Xia D."/>
            <person name="Makepeace B.L."/>
            <person name="Darby A.C."/>
            <person name="Kadowaki T."/>
        </authorList>
    </citation>
    <scope>NUCLEOTIDE SEQUENCE [LARGE SCALE GENOMIC DNA]</scope>
    <source>
        <strain evidence="2">Wuxi-XJTLU</strain>
    </source>
</reference>
<dbReference type="Proteomes" id="UP000192247">
    <property type="component" value="Unassembled WGS sequence"/>
</dbReference>
<feature type="compositionally biased region" description="Low complexity" evidence="1">
    <location>
        <begin position="254"/>
        <end position="263"/>
    </location>
</feature>
<feature type="compositionally biased region" description="Low complexity" evidence="1">
    <location>
        <begin position="129"/>
        <end position="143"/>
    </location>
</feature>